<proteinExistence type="predicted"/>
<evidence type="ECO:0000313" key="3">
    <source>
        <dbReference type="EMBL" id="ERT07634.1"/>
    </source>
</evidence>
<dbReference type="GO" id="GO:0009432">
    <property type="term" value="P:SOS response"/>
    <property type="evidence" value="ECO:0007669"/>
    <property type="project" value="TreeGrafter"/>
</dbReference>
<dbReference type="Pfam" id="PF02655">
    <property type="entry name" value="ATP-grasp_3"/>
    <property type="match status" value="1"/>
</dbReference>
<dbReference type="InterPro" id="IPR003806">
    <property type="entry name" value="ATP-grasp_PylC-type"/>
</dbReference>
<dbReference type="InterPro" id="IPR011761">
    <property type="entry name" value="ATP-grasp"/>
</dbReference>
<dbReference type="GO" id="GO:0018169">
    <property type="term" value="F:ribosomal S6-glutamic acid ligase activity"/>
    <property type="evidence" value="ECO:0007669"/>
    <property type="project" value="TreeGrafter"/>
</dbReference>
<dbReference type="AlphaFoldDB" id="U7QI36"/>
<evidence type="ECO:0000259" key="2">
    <source>
        <dbReference type="PROSITE" id="PS50975"/>
    </source>
</evidence>
<feature type="domain" description="ATP-grasp" evidence="2">
    <location>
        <begin position="129"/>
        <end position="308"/>
    </location>
</feature>
<dbReference type="GO" id="GO:0005524">
    <property type="term" value="F:ATP binding"/>
    <property type="evidence" value="ECO:0007669"/>
    <property type="project" value="UniProtKB-UniRule"/>
</dbReference>
<dbReference type="PANTHER" id="PTHR21621:SF0">
    <property type="entry name" value="BETA-CITRYLGLUTAMATE SYNTHASE B-RELATED"/>
    <property type="match status" value="1"/>
</dbReference>
<keyword evidence="1" id="KW-0067">ATP-binding</keyword>
<dbReference type="GO" id="GO:0005737">
    <property type="term" value="C:cytoplasm"/>
    <property type="evidence" value="ECO:0007669"/>
    <property type="project" value="TreeGrafter"/>
</dbReference>
<name>U7QI36_9CYAN</name>
<keyword evidence="4" id="KW-1185">Reference proteome</keyword>
<dbReference type="OrthoDB" id="583309at2"/>
<sequence>MLTLLWGLPGDSPLYTVYQELNYLGFPTVFLDQREIAHIEISLSVGSTIAGEICTPNFKIDLNQVTGVYLRPYESRRLPIVVEAGSNSRIWQHAAAVDDALLSWVEMTSALVLNRPSAMASNNSKPYQLQKIRQAGFLVPDTLVTTDSDAVHKFWKQHGSVIYKSISSTRSKVSRLSPEHHKRLANVAWCPTQFQQYIPGQDYRVHVVGEAVFACAIASTADDYRYPGDTTDYPQLKSDILPLEIEQRCRQLASTLKLPLAGIDLRKTDDGEWYCFEVNPSPGYTFYQQETHQPISLAIAQLLTQQQPQTLGKVNSIIG</sequence>
<evidence type="ECO:0000313" key="4">
    <source>
        <dbReference type="Proteomes" id="UP000017127"/>
    </source>
</evidence>
<protein>
    <submittedName>
        <fullName evidence="3">ATP-grasp domain protein</fullName>
    </submittedName>
</protein>
<dbReference type="EMBL" id="AUZM01000019">
    <property type="protein sequence ID" value="ERT07634.1"/>
    <property type="molecule type" value="Genomic_DNA"/>
</dbReference>
<keyword evidence="1" id="KW-0547">Nucleotide-binding</keyword>
<dbReference type="SUPFAM" id="SSF56059">
    <property type="entry name" value="Glutathione synthetase ATP-binding domain-like"/>
    <property type="match status" value="1"/>
</dbReference>
<gene>
    <name evidence="3" type="ORF">M595_2368</name>
</gene>
<dbReference type="Gene3D" id="3.30.470.20">
    <property type="entry name" value="ATP-grasp fold, B domain"/>
    <property type="match status" value="1"/>
</dbReference>
<organism evidence="3 4">
    <name type="scientific">Lyngbya aestuarii BL J</name>
    <dbReference type="NCBI Taxonomy" id="1348334"/>
    <lineage>
        <taxon>Bacteria</taxon>
        <taxon>Bacillati</taxon>
        <taxon>Cyanobacteriota</taxon>
        <taxon>Cyanophyceae</taxon>
        <taxon>Oscillatoriophycideae</taxon>
        <taxon>Oscillatoriales</taxon>
        <taxon>Microcoleaceae</taxon>
        <taxon>Lyngbya</taxon>
    </lineage>
</organism>
<evidence type="ECO:0000256" key="1">
    <source>
        <dbReference type="PROSITE-ProRule" id="PRU00409"/>
    </source>
</evidence>
<dbReference type="RefSeq" id="WP_023066113.1">
    <property type="nucleotide sequence ID" value="NZ_AUZM01000019.1"/>
</dbReference>
<accession>U7QI36</accession>
<comment type="caution">
    <text evidence="3">The sequence shown here is derived from an EMBL/GenBank/DDBJ whole genome shotgun (WGS) entry which is preliminary data.</text>
</comment>
<reference evidence="3 4" key="1">
    <citation type="journal article" date="2013" name="Front. Microbiol.">
        <title>Comparative genomic analyses of the cyanobacterium, Lyngbya aestuarii BL J, a powerful hydrogen producer.</title>
        <authorList>
            <person name="Kothari A."/>
            <person name="Vaughn M."/>
            <person name="Garcia-Pichel F."/>
        </authorList>
    </citation>
    <scope>NUCLEOTIDE SEQUENCE [LARGE SCALE GENOMIC DNA]</scope>
    <source>
        <strain evidence="3 4">BL J</strain>
    </source>
</reference>
<dbReference type="GO" id="GO:0046872">
    <property type="term" value="F:metal ion binding"/>
    <property type="evidence" value="ECO:0007669"/>
    <property type="project" value="InterPro"/>
</dbReference>
<dbReference type="PANTHER" id="PTHR21621">
    <property type="entry name" value="RIBOSOMAL PROTEIN S6 MODIFICATION PROTEIN"/>
    <property type="match status" value="1"/>
</dbReference>
<dbReference type="Proteomes" id="UP000017127">
    <property type="component" value="Unassembled WGS sequence"/>
</dbReference>
<dbReference type="PROSITE" id="PS50975">
    <property type="entry name" value="ATP_GRASP"/>
    <property type="match status" value="1"/>
</dbReference>